<proteinExistence type="predicted"/>
<reference evidence="3" key="2">
    <citation type="journal article" date="2015" name="Fish Shellfish Immunol.">
        <title>Early steps in the European eel (Anguilla anguilla)-Vibrio vulnificus interaction in the gills: Role of the RtxA13 toxin.</title>
        <authorList>
            <person name="Callol A."/>
            <person name="Pajuelo D."/>
            <person name="Ebbesson L."/>
            <person name="Teles M."/>
            <person name="MacKenzie S."/>
            <person name="Amaro C."/>
        </authorList>
    </citation>
    <scope>NUCLEOTIDE SEQUENCE</scope>
</reference>
<feature type="region of interest" description="Disordered" evidence="1">
    <location>
        <begin position="23"/>
        <end position="67"/>
    </location>
</feature>
<feature type="chain" id="PRO_5002433388" description="Secreted protein" evidence="2">
    <location>
        <begin position="17"/>
        <end position="67"/>
    </location>
</feature>
<feature type="signal peptide" evidence="2">
    <location>
        <begin position="1"/>
        <end position="16"/>
    </location>
</feature>
<organism evidence="3">
    <name type="scientific">Anguilla anguilla</name>
    <name type="common">European freshwater eel</name>
    <name type="synonym">Muraena anguilla</name>
    <dbReference type="NCBI Taxonomy" id="7936"/>
    <lineage>
        <taxon>Eukaryota</taxon>
        <taxon>Metazoa</taxon>
        <taxon>Chordata</taxon>
        <taxon>Craniata</taxon>
        <taxon>Vertebrata</taxon>
        <taxon>Euteleostomi</taxon>
        <taxon>Actinopterygii</taxon>
        <taxon>Neopterygii</taxon>
        <taxon>Teleostei</taxon>
        <taxon>Anguilliformes</taxon>
        <taxon>Anguillidae</taxon>
        <taxon>Anguilla</taxon>
    </lineage>
</organism>
<dbReference type="EMBL" id="GBXM01042555">
    <property type="protein sequence ID" value="JAH66022.1"/>
    <property type="molecule type" value="Transcribed_RNA"/>
</dbReference>
<evidence type="ECO:0000313" key="3">
    <source>
        <dbReference type="EMBL" id="JAH66022.1"/>
    </source>
</evidence>
<reference evidence="3" key="1">
    <citation type="submission" date="2014-11" db="EMBL/GenBank/DDBJ databases">
        <authorList>
            <person name="Amaro Gonzalez C."/>
        </authorList>
    </citation>
    <scope>NUCLEOTIDE SEQUENCE</scope>
</reference>
<keyword evidence="2" id="KW-0732">Signal</keyword>
<protein>
    <recommendedName>
        <fullName evidence="4">Secreted protein</fullName>
    </recommendedName>
</protein>
<accession>A0A0E9UJR9</accession>
<evidence type="ECO:0008006" key="4">
    <source>
        <dbReference type="Google" id="ProtNLM"/>
    </source>
</evidence>
<name>A0A0E9UJR9_ANGAN</name>
<feature type="compositionally biased region" description="Polar residues" evidence="1">
    <location>
        <begin position="55"/>
        <end position="67"/>
    </location>
</feature>
<evidence type="ECO:0000256" key="1">
    <source>
        <dbReference type="SAM" id="MobiDB-lite"/>
    </source>
</evidence>
<evidence type="ECO:0000256" key="2">
    <source>
        <dbReference type="SAM" id="SignalP"/>
    </source>
</evidence>
<dbReference type="AlphaFoldDB" id="A0A0E9UJR9"/>
<sequence length="67" mass="7207">MLRVTVLGCCYVACNCTGVSVVHSPAPQHCSPAPRDRRRLSTPSSQLSKWLAAPSDSSSCSTTWTVR</sequence>